<sequence length="210" mass="23053">MTKDSGQRRTPQVVLTDAEILRRGLDAFAELGYRGASVRELAKRLGVSHNFFNERFGSKEEFWRAVVDAAGLEPSTELAATLSVDMDDAEKFGAVVRTFYANAGRAPQLNQIVAEESALDSERLDHLYAALMAPFLAQVEPLAQRLMSAGRMPVIPLDILFSALTGPALVLTQEQLARRLGRAPHLTPTEWDARTRSLADVVLHGLLPTT</sequence>
<dbReference type="PROSITE" id="PS50977">
    <property type="entry name" value="HTH_TETR_2"/>
    <property type="match status" value="1"/>
</dbReference>
<gene>
    <name evidence="6" type="ORF">ACKI18_30530</name>
</gene>
<keyword evidence="2 4" id="KW-0238">DNA-binding</keyword>
<keyword evidence="1" id="KW-0805">Transcription regulation</keyword>
<dbReference type="InterPro" id="IPR009057">
    <property type="entry name" value="Homeodomain-like_sf"/>
</dbReference>
<accession>A0ABW9I1V9</accession>
<dbReference type="InterPro" id="IPR036271">
    <property type="entry name" value="Tet_transcr_reg_TetR-rel_C_sf"/>
</dbReference>
<dbReference type="SUPFAM" id="SSF48498">
    <property type="entry name" value="Tetracyclin repressor-like, C-terminal domain"/>
    <property type="match status" value="1"/>
</dbReference>
<dbReference type="Gene3D" id="1.10.357.10">
    <property type="entry name" value="Tetracycline Repressor, domain 2"/>
    <property type="match status" value="1"/>
</dbReference>
<name>A0ABW9I1V9_9ACTN</name>
<dbReference type="InterPro" id="IPR001647">
    <property type="entry name" value="HTH_TetR"/>
</dbReference>
<evidence type="ECO:0000259" key="5">
    <source>
        <dbReference type="PROSITE" id="PS50977"/>
    </source>
</evidence>
<dbReference type="Proteomes" id="UP001631957">
    <property type="component" value="Unassembled WGS sequence"/>
</dbReference>
<comment type="caution">
    <text evidence="6">The sequence shown here is derived from an EMBL/GenBank/DDBJ whole genome shotgun (WGS) entry which is preliminary data.</text>
</comment>
<dbReference type="PANTHER" id="PTHR30055:SF234">
    <property type="entry name" value="HTH-TYPE TRANSCRIPTIONAL REGULATOR BETI"/>
    <property type="match status" value="1"/>
</dbReference>
<protein>
    <submittedName>
        <fullName evidence="6">TetR/AcrR family transcriptional regulator</fullName>
    </submittedName>
</protein>
<evidence type="ECO:0000313" key="7">
    <source>
        <dbReference type="Proteomes" id="UP001631957"/>
    </source>
</evidence>
<dbReference type="RefSeq" id="WP_409123702.1">
    <property type="nucleotide sequence ID" value="NZ_JBJVNI010000018.1"/>
</dbReference>
<dbReference type="Pfam" id="PF00440">
    <property type="entry name" value="TetR_N"/>
    <property type="match status" value="1"/>
</dbReference>
<evidence type="ECO:0000256" key="3">
    <source>
        <dbReference type="ARBA" id="ARBA00023163"/>
    </source>
</evidence>
<reference evidence="6 7" key="1">
    <citation type="submission" date="2024-12" db="EMBL/GenBank/DDBJ databases">
        <title>Forecasting of Potato common scab and diversities of Pathogenic streptomyces spp. in china.</title>
        <authorList>
            <person name="Handique U."/>
            <person name="Wu J."/>
        </authorList>
    </citation>
    <scope>NUCLEOTIDE SEQUENCE [LARGE SCALE GENOMIC DNA]</scope>
    <source>
        <strain evidence="6 7">ZRIMU1530</strain>
    </source>
</reference>
<dbReference type="InterPro" id="IPR050109">
    <property type="entry name" value="HTH-type_TetR-like_transc_reg"/>
</dbReference>
<evidence type="ECO:0000313" key="6">
    <source>
        <dbReference type="EMBL" id="MFM9613013.1"/>
    </source>
</evidence>
<organism evidence="6 7">
    <name type="scientific">Streptomyces niveiscabiei</name>
    <dbReference type="NCBI Taxonomy" id="164115"/>
    <lineage>
        <taxon>Bacteria</taxon>
        <taxon>Bacillati</taxon>
        <taxon>Actinomycetota</taxon>
        <taxon>Actinomycetes</taxon>
        <taxon>Kitasatosporales</taxon>
        <taxon>Streptomycetaceae</taxon>
        <taxon>Streptomyces</taxon>
    </lineage>
</organism>
<evidence type="ECO:0000256" key="4">
    <source>
        <dbReference type="PROSITE-ProRule" id="PRU00335"/>
    </source>
</evidence>
<keyword evidence="7" id="KW-1185">Reference proteome</keyword>
<evidence type="ECO:0000256" key="1">
    <source>
        <dbReference type="ARBA" id="ARBA00023015"/>
    </source>
</evidence>
<dbReference type="PANTHER" id="PTHR30055">
    <property type="entry name" value="HTH-TYPE TRANSCRIPTIONAL REGULATOR RUTR"/>
    <property type="match status" value="1"/>
</dbReference>
<evidence type="ECO:0000256" key="2">
    <source>
        <dbReference type="ARBA" id="ARBA00023125"/>
    </source>
</evidence>
<keyword evidence="3" id="KW-0804">Transcription</keyword>
<proteinExistence type="predicted"/>
<dbReference type="SUPFAM" id="SSF46689">
    <property type="entry name" value="Homeodomain-like"/>
    <property type="match status" value="1"/>
</dbReference>
<feature type="domain" description="HTH tetR-type" evidence="5">
    <location>
        <begin position="14"/>
        <end position="74"/>
    </location>
</feature>
<dbReference type="EMBL" id="JBJVNI010000018">
    <property type="protein sequence ID" value="MFM9613013.1"/>
    <property type="molecule type" value="Genomic_DNA"/>
</dbReference>
<feature type="DNA-binding region" description="H-T-H motif" evidence="4">
    <location>
        <begin position="37"/>
        <end position="56"/>
    </location>
</feature>